<comment type="function">
    <text evidence="4 5">Required for flagellar hook formation. May act as a scaffolding protein.</text>
</comment>
<dbReference type="InterPro" id="IPR025965">
    <property type="entry name" value="FlgD/Vpr_Ig-like"/>
</dbReference>
<evidence type="ECO:0000313" key="9">
    <source>
        <dbReference type="Proteomes" id="UP001269144"/>
    </source>
</evidence>
<dbReference type="RefSeq" id="WP_311158256.1">
    <property type="nucleotide sequence ID" value="NZ_JAVQLW010000001.1"/>
</dbReference>
<keyword evidence="3 5" id="KW-1005">Bacterial flagellum biogenesis</keyword>
<evidence type="ECO:0000259" key="7">
    <source>
        <dbReference type="Pfam" id="PF13860"/>
    </source>
</evidence>
<evidence type="ECO:0000256" key="2">
    <source>
        <dbReference type="ARBA" id="ARBA00016013"/>
    </source>
</evidence>
<proteinExistence type="inferred from homology"/>
<evidence type="ECO:0000313" key="8">
    <source>
        <dbReference type="EMBL" id="MDS9466063.1"/>
    </source>
</evidence>
<comment type="similarity">
    <text evidence="1 5">Belongs to the FlgD family.</text>
</comment>
<evidence type="ECO:0000256" key="1">
    <source>
        <dbReference type="ARBA" id="ARBA00010577"/>
    </source>
</evidence>
<dbReference type="Proteomes" id="UP001269144">
    <property type="component" value="Unassembled WGS sequence"/>
</dbReference>
<keyword evidence="8" id="KW-0966">Cell projection</keyword>
<name>A0ABU2HM13_9RHOB</name>
<gene>
    <name evidence="8" type="ORF">RGQ15_00535</name>
</gene>
<keyword evidence="8" id="KW-0969">Cilium</keyword>
<evidence type="ECO:0000256" key="5">
    <source>
        <dbReference type="RuleBase" id="RU362076"/>
    </source>
</evidence>
<evidence type="ECO:0000256" key="4">
    <source>
        <dbReference type="ARBA" id="ARBA00024746"/>
    </source>
</evidence>
<comment type="caution">
    <text evidence="8">The sequence shown here is derived from an EMBL/GenBank/DDBJ whole genome shotgun (WGS) entry which is preliminary data.</text>
</comment>
<dbReference type="EMBL" id="JAVQLW010000001">
    <property type="protein sequence ID" value="MDS9466063.1"/>
    <property type="molecule type" value="Genomic_DNA"/>
</dbReference>
<protein>
    <recommendedName>
        <fullName evidence="2 5">Basal-body rod modification protein FlgD</fullName>
    </recommendedName>
</protein>
<dbReference type="Pfam" id="PF03963">
    <property type="entry name" value="FlgD"/>
    <property type="match status" value="1"/>
</dbReference>
<dbReference type="Gene3D" id="2.30.30.910">
    <property type="match status" value="1"/>
</dbReference>
<accession>A0ABU2HM13</accession>
<organism evidence="8 9">
    <name type="scientific">Paracoccus aurantius</name>
    <dbReference type="NCBI Taxonomy" id="3073814"/>
    <lineage>
        <taxon>Bacteria</taxon>
        <taxon>Pseudomonadati</taxon>
        <taxon>Pseudomonadota</taxon>
        <taxon>Alphaproteobacteria</taxon>
        <taxon>Rhodobacterales</taxon>
        <taxon>Paracoccaceae</taxon>
        <taxon>Paracoccus</taxon>
    </lineage>
</organism>
<dbReference type="InterPro" id="IPR005648">
    <property type="entry name" value="FlgD"/>
</dbReference>
<keyword evidence="9" id="KW-1185">Reference proteome</keyword>
<evidence type="ECO:0000256" key="6">
    <source>
        <dbReference type="SAM" id="MobiDB-lite"/>
    </source>
</evidence>
<evidence type="ECO:0000256" key="3">
    <source>
        <dbReference type="ARBA" id="ARBA00022795"/>
    </source>
</evidence>
<sequence length="218" mass="23407">MVNAISDISASSSTSSSPASTQTASIGGDYLTFLRMLTTQLQNQDPLNPMEGSEFAVQLATFSGVEQQVRTNELLAQLVEGTGGTLSQLADWIGREIRTTSEVWFDQDPLTLVIEPEDEAESVTLVTLDSQGREVRREEIGTGSGEVDWLGRDANGEPLPSGSYRFRLECLRDGELIGIKDVGVYARVTGAEIGSAGPRLILEGNLAVGVDEVTALRE</sequence>
<reference evidence="9" key="1">
    <citation type="submission" date="2023-07" db="EMBL/GenBank/DDBJ databases">
        <title>Paracoccus sp. MBLB3053 whole genome sequence.</title>
        <authorList>
            <person name="Hwang C.Y."/>
            <person name="Cho E.-S."/>
            <person name="Seo M.-J."/>
        </authorList>
    </citation>
    <scope>NUCLEOTIDE SEQUENCE [LARGE SCALE GENOMIC DNA]</scope>
    <source>
        <strain evidence="9">MBLB3053</strain>
    </source>
</reference>
<keyword evidence="8" id="KW-0282">Flagellum</keyword>
<feature type="region of interest" description="Disordered" evidence="6">
    <location>
        <begin position="1"/>
        <end position="22"/>
    </location>
</feature>
<feature type="domain" description="FlgD/Vpr Ig-like" evidence="7">
    <location>
        <begin position="104"/>
        <end position="169"/>
    </location>
</feature>
<dbReference type="Pfam" id="PF13860">
    <property type="entry name" value="FlgD_ig"/>
    <property type="match status" value="1"/>
</dbReference>
<dbReference type="Gene3D" id="2.60.40.4070">
    <property type="match status" value="1"/>
</dbReference>